<evidence type="ECO:0000256" key="1">
    <source>
        <dbReference type="SAM" id="MobiDB-lite"/>
    </source>
</evidence>
<organism evidence="2">
    <name type="scientific">marine sediment metagenome</name>
    <dbReference type="NCBI Taxonomy" id="412755"/>
    <lineage>
        <taxon>unclassified sequences</taxon>
        <taxon>metagenomes</taxon>
        <taxon>ecological metagenomes</taxon>
    </lineage>
</organism>
<sequence length="58" mass="6966">MNFWNYVRDRSGINDVGHRLTAIEDELAKLRKKVVRKPKRYDQIERGRSRAAHPSRHH</sequence>
<comment type="caution">
    <text evidence="2">The sequence shown here is derived from an EMBL/GenBank/DDBJ whole genome shotgun (WGS) entry which is preliminary data.</text>
</comment>
<feature type="compositionally biased region" description="Basic residues" evidence="1">
    <location>
        <begin position="49"/>
        <end position="58"/>
    </location>
</feature>
<dbReference type="EMBL" id="LAZR01036414">
    <property type="protein sequence ID" value="KKL24900.1"/>
    <property type="molecule type" value="Genomic_DNA"/>
</dbReference>
<feature type="region of interest" description="Disordered" evidence="1">
    <location>
        <begin position="36"/>
        <end position="58"/>
    </location>
</feature>
<name>A0A0F9BSN3_9ZZZZ</name>
<reference evidence="2" key="1">
    <citation type="journal article" date="2015" name="Nature">
        <title>Complex archaea that bridge the gap between prokaryotes and eukaryotes.</title>
        <authorList>
            <person name="Spang A."/>
            <person name="Saw J.H."/>
            <person name="Jorgensen S.L."/>
            <person name="Zaremba-Niedzwiedzka K."/>
            <person name="Martijn J."/>
            <person name="Lind A.E."/>
            <person name="van Eijk R."/>
            <person name="Schleper C."/>
            <person name="Guy L."/>
            <person name="Ettema T.J."/>
        </authorList>
    </citation>
    <scope>NUCLEOTIDE SEQUENCE</scope>
</reference>
<proteinExistence type="predicted"/>
<dbReference type="AlphaFoldDB" id="A0A0F9BSN3"/>
<protein>
    <submittedName>
        <fullName evidence="2">Uncharacterized protein</fullName>
    </submittedName>
</protein>
<gene>
    <name evidence="2" type="ORF">LCGC14_2410680</name>
</gene>
<evidence type="ECO:0000313" key="2">
    <source>
        <dbReference type="EMBL" id="KKL24900.1"/>
    </source>
</evidence>
<accession>A0A0F9BSN3</accession>